<dbReference type="InterPro" id="IPR000595">
    <property type="entry name" value="cNMP-bd_dom"/>
</dbReference>
<keyword evidence="5" id="KW-1185">Reference proteome</keyword>
<dbReference type="Gene3D" id="2.60.120.10">
    <property type="entry name" value="Jelly Rolls"/>
    <property type="match status" value="1"/>
</dbReference>
<dbReference type="PRINTS" id="PR00368">
    <property type="entry name" value="FADPNR"/>
</dbReference>
<dbReference type="KEGG" id="rhy:RD110_08850"/>
<dbReference type="GO" id="GO:0016491">
    <property type="term" value="F:oxidoreductase activity"/>
    <property type="evidence" value="ECO:0007669"/>
    <property type="project" value="UniProtKB-KW"/>
</dbReference>
<accession>A0A1P8K3I8</accession>
<dbReference type="InterPro" id="IPR014710">
    <property type="entry name" value="RmlC-like_jellyroll"/>
</dbReference>
<keyword evidence="1" id="KW-0285">Flavoprotein</keyword>
<evidence type="ECO:0000256" key="2">
    <source>
        <dbReference type="ARBA" id="ARBA00023002"/>
    </source>
</evidence>
<feature type="domain" description="Cyclic nucleotide-binding" evidence="3">
    <location>
        <begin position="20"/>
        <end position="140"/>
    </location>
</feature>
<dbReference type="PRINTS" id="PR00469">
    <property type="entry name" value="PNDRDTASEII"/>
</dbReference>
<dbReference type="Pfam" id="PF07992">
    <property type="entry name" value="Pyr_redox_2"/>
    <property type="match status" value="1"/>
</dbReference>
<dbReference type="InterPro" id="IPR023753">
    <property type="entry name" value="FAD/NAD-binding_dom"/>
</dbReference>
<dbReference type="Gene3D" id="3.50.50.60">
    <property type="entry name" value="FAD/NAD(P)-binding domain"/>
    <property type="match status" value="2"/>
</dbReference>
<dbReference type="EMBL" id="CP019236">
    <property type="protein sequence ID" value="APW40574.1"/>
    <property type="molecule type" value="Genomic_DNA"/>
</dbReference>
<reference evidence="4 5" key="1">
    <citation type="submission" date="2017-01" db="EMBL/GenBank/DDBJ databases">
        <authorList>
            <person name="Mah S.A."/>
            <person name="Swanson W.J."/>
            <person name="Moy G.W."/>
            <person name="Vacquier V.D."/>
        </authorList>
    </citation>
    <scope>NUCLEOTIDE SEQUENCE [LARGE SCALE GENOMIC DNA]</scope>
    <source>
        <strain evidence="4 5">DCY110</strain>
    </source>
</reference>
<evidence type="ECO:0000313" key="4">
    <source>
        <dbReference type="EMBL" id="APW40574.1"/>
    </source>
</evidence>
<evidence type="ECO:0000313" key="5">
    <source>
        <dbReference type="Proteomes" id="UP000186609"/>
    </source>
</evidence>
<dbReference type="RefSeq" id="WP_076204676.1">
    <property type="nucleotide sequence ID" value="NZ_CP019236.1"/>
</dbReference>
<dbReference type="AlphaFoldDB" id="A0A1P8K3I8"/>
<dbReference type="STRING" id="1842727.RD110_08850"/>
<dbReference type="InterPro" id="IPR036188">
    <property type="entry name" value="FAD/NAD-bd_sf"/>
</dbReference>
<evidence type="ECO:0000259" key="3">
    <source>
        <dbReference type="PROSITE" id="PS50042"/>
    </source>
</evidence>
<dbReference type="OrthoDB" id="109585at2"/>
<evidence type="ECO:0000256" key="1">
    <source>
        <dbReference type="ARBA" id="ARBA00022630"/>
    </source>
</evidence>
<organism evidence="4 5">
    <name type="scientific">Rhodoferax koreensis</name>
    <dbReference type="NCBI Taxonomy" id="1842727"/>
    <lineage>
        <taxon>Bacteria</taxon>
        <taxon>Pseudomonadati</taxon>
        <taxon>Pseudomonadota</taxon>
        <taxon>Betaproteobacteria</taxon>
        <taxon>Burkholderiales</taxon>
        <taxon>Comamonadaceae</taxon>
        <taxon>Rhodoferax</taxon>
    </lineage>
</organism>
<dbReference type="Pfam" id="PF00027">
    <property type="entry name" value="cNMP_binding"/>
    <property type="match status" value="1"/>
</dbReference>
<dbReference type="SUPFAM" id="SSF51206">
    <property type="entry name" value="cAMP-binding domain-like"/>
    <property type="match status" value="1"/>
</dbReference>
<dbReference type="InterPro" id="IPR050097">
    <property type="entry name" value="Ferredoxin-NADP_redctase_2"/>
</dbReference>
<dbReference type="Proteomes" id="UP000186609">
    <property type="component" value="Chromosome"/>
</dbReference>
<protein>
    <submittedName>
        <fullName evidence="4">Thioredoxin reductase</fullName>
    </submittedName>
</protein>
<sequence length="567" mass="58983">MAQPVPAPYSATLHTRFEQMFPVLSEEEVGRLQRFGTLCRFGRGDVLFDAGKPSPGMYLIISGHASVTQRDGMHHVTPIVEQGPGQFIAEVGQLSGQYALVDVVADDDLTAVLIPQDRLRALIVEEAVLGERITRALILRRVSLMESGGGGVVLIGHGGSAAVVRLQGFLARNVQPHRLLDPSGDEEAAALVARLAVGAADLPLAVCPSGTILRNPTDKQLAREIGMVASARAEERFDVVIVGAGPSGLATAVYGASEGLSVAVVDRRGYGGQAGASARIENYFGFPTGISGQALSGRAYVQAQKFGTRMLMPVCVERLVPERVDGLLQIELDDGSRLRAKAVVVASGADYRRPAIPDLASFEGRGVWYWASPLEAKMCTRAEVVLVGGGNSAGQAAVFLAGFAAKVHMVIRGAGLKQTMSSYLISRIAAAPNIVLMPRTEVTALVGDAGGQLAEVECTNRETGATQAIATRNLFLFVGADPATRWLANGGVLLDAAGFVVTGGPAGRHLLESSIPGVFAVGDVRSGSVKRVGAAIGEGAQVVAALHAFLAAEPAPVPDAALPAQAA</sequence>
<dbReference type="CDD" id="cd00038">
    <property type="entry name" value="CAP_ED"/>
    <property type="match status" value="1"/>
</dbReference>
<dbReference type="PROSITE" id="PS50042">
    <property type="entry name" value="CNMP_BINDING_3"/>
    <property type="match status" value="1"/>
</dbReference>
<dbReference type="PANTHER" id="PTHR48105">
    <property type="entry name" value="THIOREDOXIN REDUCTASE 1-RELATED-RELATED"/>
    <property type="match status" value="1"/>
</dbReference>
<keyword evidence="2" id="KW-0560">Oxidoreductase</keyword>
<gene>
    <name evidence="4" type="ORF">RD110_08850</name>
</gene>
<dbReference type="SMART" id="SM00100">
    <property type="entry name" value="cNMP"/>
    <property type="match status" value="1"/>
</dbReference>
<name>A0A1P8K3I8_9BURK</name>
<dbReference type="SUPFAM" id="SSF51905">
    <property type="entry name" value="FAD/NAD(P)-binding domain"/>
    <property type="match status" value="1"/>
</dbReference>
<dbReference type="InterPro" id="IPR018490">
    <property type="entry name" value="cNMP-bd_dom_sf"/>
</dbReference>
<proteinExistence type="predicted"/>